<gene>
    <name evidence="3" type="ORF">SAMN04487779_1002396</name>
</gene>
<dbReference type="Proteomes" id="UP000198925">
    <property type="component" value="Unassembled WGS sequence"/>
</dbReference>
<evidence type="ECO:0000313" key="3">
    <source>
        <dbReference type="EMBL" id="SDC79756.1"/>
    </source>
</evidence>
<feature type="region of interest" description="Disordered" evidence="1">
    <location>
        <begin position="22"/>
        <end position="120"/>
    </location>
</feature>
<evidence type="ECO:0000256" key="1">
    <source>
        <dbReference type="SAM" id="MobiDB-lite"/>
    </source>
</evidence>
<dbReference type="STRING" id="938405.SAMN02927895_02115"/>
<dbReference type="EMBL" id="FMZX01000002">
    <property type="protein sequence ID" value="SDC79756.1"/>
    <property type="molecule type" value="Genomic_DNA"/>
</dbReference>
<proteinExistence type="predicted"/>
<feature type="compositionally biased region" description="Low complexity" evidence="1">
    <location>
        <begin position="86"/>
        <end position="108"/>
    </location>
</feature>
<accession>A0A1G6PJS2</accession>
<keyword evidence="4" id="KW-1185">Reference proteome</keyword>
<dbReference type="AlphaFoldDB" id="A0A1G6PJS2"/>
<name>A0A1G6PJS2_9PROT</name>
<organism evidence="3 4">
    <name type="scientific">Belnapia rosea</name>
    <dbReference type="NCBI Taxonomy" id="938405"/>
    <lineage>
        <taxon>Bacteria</taxon>
        <taxon>Pseudomonadati</taxon>
        <taxon>Pseudomonadota</taxon>
        <taxon>Alphaproteobacteria</taxon>
        <taxon>Acetobacterales</taxon>
        <taxon>Roseomonadaceae</taxon>
        <taxon>Belnapia</taxon>
    </lineage>
</organism>
<reference evidence="3 4" key="1">
    <citation type="submission" date="2016-10" db="EMBL/GenBank/DDBJ databases">
        <authorList>
            <person name="de Groot N.N."/>
        </authorList>
    </citation>
    <scope>NUCLEOTIDE SEQUENCE [LARGE SCALE GENOMIC DNA]</scope>
    <source>
        <strain evidence="3 4">CPCC 100156</strain>
    </source>
</reference>
<feature type="compositionally biased region" description="Polar residues" evidence="1">
    <location>
        <begin position="31"/>
        <end position="47"/>
    </location>
</feature>
<protein>
    <submittedName>
        <fullName evidence="3">Uncharacterized protein</fullName>
    </submittedName>
</protein>
<evidence type="ECO:0000256" key="2">
    <source>
        <dbReference type="SAM" id="SignalP"/>
    </source>
</evidence>
<keyword evidence="2" id="KW-0732">Signal</keyword>
<sequence length="120" mass="12543">MLRGWTGLGLVLPLLLAAPALAQPQPRPGQTPNSQTPNSQTPNSQAPGGQPPLTVEPGDFWSDVRAWDEQARRRLGRNAAPAMPRPGGAIAAPNPGAGTAAPRSQTRPARPRRPAPAEGR</sequence>
<feature type="signal peptide" evidence="2">
    <location>
        <begin position="1"/>
        <end position="22"/>
    </location>
</feature>
<evidence type="ECO:0000313" key="4">
    <source>
        <dbReference type="Proteomes" id="UP000198925"/>
    </source>
</evidence>
<feature type="chain" id="PRO_5011718078" evidence="2">
    <location>
        <begin position="23"/>
        <end position="120"/>
    </location>
</feature>